<reference evidence="6 7" key="1">
    <citation type="submission" date="2016-11" db="EMBL/GenBank/DDBJ databases">
        <authorList>
            <person name="Jaros S."/>
            <person name="Januszkiewicz K."/>
            <person name="Wedrychowicz H."/>
        </authorList>
    </citation>
    <scope>NUCLEOTIDE SEQUENCE [LARGE SCALE GENOMIC DNA]</scope>
    <source>
        <strain evidence="6 7">DSM 15929</strain>
    </source>
</reference>
<feature type="modified residue" description="4-aspartylphosphate" evidence="3">
    <location>
        <position position="59"/>
    </location>
</feature>
<gene>
    <name evidence="6" type="ORF">SAMN02745136_05009</name>
</gene>
<dbReference type="STRING" id="1121322.SAMN02745136_05009"/>
<name>A0A1M7B310_9FIRM</name>
<dbReference type="SUPFAM" id="SSF52172">
    <property type="entry name" value="CheY-like"/>
    <property type="match status" value="1"/>
</dbReference>
<keyword evidence="3" id="KW-0597">Phosphoprotein</keyword>
<dbReference type="RefSeq" id="WP_073279929.1">
    <property type="nucleotide sequence ID" value="NZ_FRAC01000035.1"/>
</dbReference>
<dbReference type="AlphaFoldDB" id="A0A1M7B310"/>
<dbReference type="GO" id="GO:0000156">
    <property type="term" value="F:phosphorelay response regulator activity"/>
    <property type="evidence" value="ECO:0007669"/>
    <property type="project" value="InterPro"/>
</dbReference>
<dbReference type="PROSITE" id="PS50930">
    <property type="entry name" value="HTH_LYTTR"/>
    <property type="match status" value="1"/>
</dbReference>
<dbReference type="SMART" id="SM00850">
    <property type="entry name" value="LytTR"/>
    <property type="match status" value="1"/>
</dbReference>
<dbReference type="Pfam" id="PF00072">
    <property type="entry name" value="Response_reg"/>
    <property type="match status" value="1"/>
</dbReference>
<dbReference type="Proteomes" id="UP000184386">
    <property type="component" value="Unassembled WGS sequence"/>
</dbReference>
<comment type="function">
    <text evidence="2">May play the central regulatory role in sporulation. It may be an element of the effector pathway responsible for the activation of sporulation genes in response to nutritional stress. Spo0A may act in concert with spo0H (a sigma factor) to control the expression of some genes that are critical to the sporulation process.</text>
</comment>
<proteinExistence type="predicted"/>
<dbReference type="Gene3D" id="3.40.50.2300">
    <property type="match status" value="1"/>
</dbReference>
<evidence type="ECO:0000259" key="4">
    <source>
        <dbReference type="PROSITE" id="PS50110"/>
    </source>
</evidence>
<evidence type="ECO:0000256" key="3">
    <source>
        <dbReference type="PROSITE-ProRule" id="PRU00169"/>
    </source>
</evidence>
<keyword evidence="7" id="KW-1185">Reference proteome</keyword>
<dbReference type="PANTHER" id="PTHR37299:SF1">
    <property type="entry name" value="STAGE 0 SPORULATION PROTEIN A HOMOLOG"/>
    <property type="match status" value="1"/>
</dbReference>
<dbReference type="InterPro" id="IPR011006">
    <property type="entry name" value="CheY-like_superfamily"/>
</dbReference>
<dbReference type="OrthoDB" id="9802383at2"/>
<dbReference type="Gene3D" id="2.40.50.1020">
    <property type="entry name" value="LytTr DNA-binding domain"/>
    <property type="match status" value="1"/>
</dbReference>
<dbReference type="GO" id="GO:0003677">
    <property type="term" value="F:DNA binding"/>
    <property type="evidence" value="ECO:0007669"/>
    <property type="project" value="InterPro"/>
</dbReference>
<dbReference type="Pfam" id="PF04397">
    <property type="entry name" value="LytTR"/>
    <property type="match status" value="1"/>
</dbReference>
<evidence type="ECO:0000259" key="5">
    <source>
        <dbReference type="PROSITE" id="PS50930"/>
    </source>
</evidence>
<evidence type="ECO:0000256" key="2">
    <source>
        <dbReference type="ARBA" id="ARBA00024867"/>
    </source>
</evidence>
<dbReference type="InterPro" id="IPR001789">
    <property type="entry name" value="Sig_transdc_resp-reg_receiver"/>
</dbReference>
<protein>
    <recommendedName>
        <fullName evidence="1">Stage 0 sporulation protein A homolog</fullName>
    </recommendedName>
</protein>
<dbReference type="InterPro" id="IPR007492">
    <property type="entry name" value="LytTR_DNA-bd_dom"/>
</dbReference>
<feature type="domain" description="Response regulatory" evidence="4">
    <location>
        <begin position="3"/>
        <end position="122"/>
    </location>
</feature>
<dbReference type="PROSITE" id="PS50110">
    <property type="entry name" value="RESPONSE_REGULATORY"/>
    <property type="match status" value="1"/>
</dbReference>
<accession>A0A1M7B310</accession>
<evidence type="ECO:0000313" key="7">
    <source>
        <dbReference type="Proteomes" id="UP000184386"/>
    </source>
</evidence>
<evidence type="ECO:0000313" key="6">
    <source>
        <dbReference type="EMBL" id="SHL49385.1"/>
    </source>
</evidence>
<sequence>MVSIAICGSDSASNARIENIIESECSKYNINIGIDMFYSGEALEKGLLMGERYDLLYLDISMTEKGGIRTVKRIRRMDEHALIICVSEHEKDLAELFRFNVFDFVKRPMKEEDFIISFLAAYERICNEKIYYHYRYKNAEYKVLSSEILYFESRGRQIHMHLLDKKVEVFNAKLDQVATQLECGKIPFLRIHKSYLVNYHQVKAYSKTKLVMLNGQELRISEERQKDVEIIYSRLLGD</sequence>
<dbReference type="PANTHER" id="PTHR37299">
    <property type="entry name" value="TRANSCRIPTIONAL REGULATOR-RELATED"/>
    <property type="match status" value="1"/>
</dbReference>
<organism evidence="6 7">
    <name type="scientific">Anaerocolumna jejuensis DSM 15929</name>
    <dbReference type="NCBI Taxonomy" id="1121322"/>
    <lineage>
        <taxon>Bacteria</taxon>
        <taxon>Bacillati</taxon>
        <taxon>Bacillota</taxon>
        <taxon>Clostridia</taxon>
        <taxon>Lachnospirales</taxon>
        <taxon>Lachnospiraceae</taxon>
        <taxon>Anaerocolumna</taxon>
    </lineage>
</organism>
<feature type="domain" description="HTH LytTR-type" evidence="5">
    <location>
        <begin position="141"/>
        <end position="234"/>
    </location>
</feature>
<dbReference type="EMBL" id="FRAC01000035">
    <property type="protein sequence ID" value="SHL49385.1"/>
    <property type="molecule type" value="Genomic_DNA"/>
</dbReference>
<evidence type="ECO:0000256" key="1">
    <source>
        <dbReference type="ARBA" id="ARBA00018672"/>
    </source>
</evidence>
<dbReference type="InterPro" id="IPR046947">
    <property type="entry name" value="LytR-like"/>
</dbReference>